<dbReference type="Pfam" id="PF07596">
    <property type="entry name" value="SBP_bac_10"/>
    <property type="match status" value="1"/>
</dbReference>
<dbReference type="InterPro" id="IPR012902">
    <property type="entry name" value="N_methyl_site"/>
</dbReference>
<dbReference type="Gene3D" id="3.30.700.10">
    <property type="entry name" value="Glycoprotein, Type 4 Pilin"/>
    <property type="match status" value="1"/>
</dbReference>
<accession>A0A402CQ37</accession>
<name>A0A402CQ37_9BACT</name>
<proteinExistence type="predicted"/>
<dbReference type="EMBL" id="AP025739">
    <property type="protein sequence ID" value="BDI32831.1"/>
    <property type="molecule type" value="Genomic_DNA"/>
</dbReference>
<dbReference type="AlphaFoldDB" id="A0A402CQ37"/>
<dbReference type="KEGG" id="ccot:CCAX7_48820"/>
<dbReference type="SUPFAM" id="SSF54523">
    <property type="entry name" value="Pili subunits"/>
    <property type="match status" value="1"/>
</dbReference>
<organism evidence="1 2">
    <name type="scientific">Capsulimonas corticalis</name>
    <dbReference type="NCBI Taxonomy" id="2219043"/>
    <lineage>
        <taxon>Bacteria</taxon>
        <taxon>Bacillati</taxon>
        <taxon>Armatimonadota</taxon>
        <taxon>Armatimonadia</taxon>
        <taxon>Capsulimonadales</taxon>
        <taxon>Capsulimonadaceae</taxon>
        <taxon>Capsulimonas</taxon>
    </lineage>
</organism>
<gene>
    <name evidence="1" type="ORF">CCAX7_48820</name>
</gene>
<sequence length="264" mass="28934">MLAGINKRGFTLIELLVVIAIIAILAAILFPVFATAREKARQSTCASNLKQLGLASLQYSQDYDEMSIIGYGDDGSRNEDYWYYSIMPYVSSANANIATLNFCPSSPHTEKIGYSMNGRVGGDSTDVGNPFNMNFDYSLPSSLSMQTHPAETIIFGDANQIPAYANQTTTVYRVNPGSVNGGPWNAFEAPTKDKDWDSIDNDTNVDGTSPGQVRYRHNKMANFVFCDGHAKAMHRGSVTIWNWQIGGDAPDTLTGSPAQYRSIR</sequence>
<dbReference type="NCBIfam" id="TIGR02532">
    <property type="entry name" value="IV_pilin_GFxxxE"/>
    <property type="match status" value="1"/>
</dbReference>
<dbReference type="PANTHER" id="PTHR30093">
    <property type="entry name" value="GENERAL SECRETION PATHWAY PROTEIN G"/>
    <property type="match status" value="1"/>
</dbReference>
<dbReference type="RefSeq" id="WP_119319475.1">
    <property type="nucleotide sequence ID" value="NZ_AP025739.1"/>
</dbReference>
<dbReference type="InterPro" id="IPR045584">
    <property type="entry name" value="Pilin-like"/>
</dbReference>
<keyword evidence="2" id="KW-1185">Reference proteome</keyword>
<dbReference type="InterPro" id="IPR011453">
    <property type="entry name" value="DUF1559"/>
</dbReference>
<evidence type="ECO:0000313" key="1">
    <source>
        <dbReference type="EMBL" id="BDI32831.1"/>
    </source>
</evidence>
<dbReference type="Proteomes" id="UP000287394">
    <property type="component" value="Chromosome"/>
</dbReference>
<reference evidence="1 2" key="1">
    <citation type="journal article" date="2019" name="Int. J. Syst. Evol. Microbiol.">
        <title>Capsulimonas corticalis gen. nov., sp. nov., an aerobic capsulated bacterium, of a novel bacterial order, Capsulimonadales ord. nov., of the class Armatimonadia of the phylum Armatimonadetes.</title>
        <authorList>
            <person name="Li J."/>
            <person name="Kudo C."/>
            <person name="Tonouchi A."/>
        </authorList>
    </citation>
    <scope>NUCLEOTIDE SEQUENCE [LARGE SCALE GENOMIC DNA]</scope>
    <source>
        <strain evidence="1 2">AX-7</strain>
    </source>
</reference>
<evidence type="ECO:0000313" key="2">
    <source>
        <dbReference type="Proteomes" id="UP000287394"/>
    </source>
</evidence>
<dbReference type="Pfam" id="PF07963">
    <property type="entry name" value="N_methyl"/>
    <property type="match status" value="1"/>
</dbReference>
<protein>
    <submittedName>
        <fullName evidence="1">Uncharacterized protein</fullName>
    </submittedName>
</protein>
<dbReference type="PROSITE" id="PS00409">
    <property type="entry name" value="PROKAR_NTER_METHYL"/>
    <property type="match status" value="1"/>
</dbReference>
<dbReference type="OrthoDB" id="287493at2"/>